<keyword evidence="5 11" id="KW-0808">Transferase</keyword>
<dbReference type="GO" id="GO:0046872">
    <property type="term" value="F:metal ion binding"/>
    <property type="evidence" value="ECO:0007669"/>
    <property type="project" value="UniProtKB-KW"/>
</dbReference>
<evidence type="ECO:0000256" key="13">
    <source>
        <dbReference type="PIRSR" id="PIRSR000485-2"/>
    </source>
</evidence>
<organism evidence="16 17">
    <name type="scientific">Plectus sambesii</name>
    <dbReference type="NCBI Taxonomy" id="2011161"/>
    <lineage>
        <taxon>Eukaryota</taxon>
        <taxon>Metazoa</taxon>
        <taxon>Ecdysozoa</taxon>
        <taxon>Nematoda</taxon>
        <taxon>Chromadorea</taxon>
        <taxon>Plectida</taxon>
        <taxon>Plectina</taxon>
        <taxon>Plectoidea</taxon>
        <taxon>Plectidae</taxon>
        <taxon>Plectus</taxon>
    </lineage>
</organism>
<evidence type="ECO:0000256" key="10">
    <source>
        <dbReference type="ARBA" id="ARBA00048545"/>
    </source>
</evidence>
<feature type="binding site" evidence="14">
    <location>
        <position position="275"/>
    </location>
    <ligand>
        <name>[4Fe-4S] cluster</name>
        <dbReference type="ChEBI" id="CHEBI:49883"/>
    </ligand>
</feature>
<dbReference type="InterPro" id="IPR017932">
    <property type="entry name" value="GATase_2_dom"/>
</dbReference>
<dbReference type="PANTHER" id="PTHR11907">
    <property type="entry name" value="AMIDOPHOSPHORIBOSYLTRANSFERASE"/>
    <property type="match status" value="1"/>
</dbReference>
<evidence type="ECO:0000259" key="15">
    <source>
        <dbReference type="PROSITE" id="PS51278"/>
    </source>
</evidence>
<feature type="domain" description="Glutamine amidotransferase type-2" evidence="15">
    <location>
        <begin position="2"/>
        <end position="258"/>
    </location>
</feature>
<sequence>MCGIFGCILASGVPPGCLASIANDSLTALQHRGTESSGLVGTSGKDNDHFDMVRGKGLVRDVFNEDVLKSTFNESIAILGHNRYSTAGMKDAINCVQPFVVHAVVGRVAIAHNGELVNVASKRSEILKRGVGLSTDTDSELIAQIISKAIADHVRSDNSELGDISKELETVMEEVDISYSLLVMTYDRIYAIRDRYGNRPLCIGTLRPGANALKNAQNGSGQSAPFGYIVASESCALPSFAKFDREVRPGEIVEITRTGIKERYRSARLPTPAFCIFEYVYFARSDSLFEGQQVHRVRRECGMRLAKEAHIDADIVSTVPDSATAASHGYAQKSGIPYEDVLYRNSYVGRSFIQPNTELRQSSITKKFGVLTQNVSGKRVVLVDDSIVRGNTMGIIVRLLKQHGAKEVHIRVASPPIVHPCFMGINIPDTKDLIAVNKSLEDIAAEFGADSVQYLSVQGLKESVQRGIEASKYPQVGHCMACLTGEYPVDPYDF</sequence>
<dbReference type="NCBIfam" id="TIGR01134">
    <property type="entry name" value="purF"/>
    <property type="match status" value="1"/>
</dbReference>
<keyword evidence="14" id="KW-0411">Iron-sulfur</keyword>
<evidence type="ECO:0000256" key="11">
    <source>
        <dbReference type="PIRNR" id="PIRNR000485"/>
    </source>
</evidence>
<comment type="similarity">
    <text evidence="2 11">In the C-terminal section; belongs to the purine/pyrimidine phosphoribosyltransferase family.</text>
</comment>
<comment type="catalytic activity">
    <reaction evidence="10">
        <text>5-phospho-beta-D-ribosylamine + L-glutamate + diphosphate = 5-phospho-alpha-D-ribose 1-diphosphate + L-glutamine + H2O</text>
        <dbReference type="Rhea" id="RHEA:14905"/>
        <dbReference type="ChEBI" id="CHEBI:15377"/>
        <dbReference type="ChEBI" id="CHEBI:29985"/>
        <dbReference type="ChEBI" id="CHEBI:33019"/>
        <dbReference type="ChEBI" id="CHEBI:58017"/>
        <dbReference type="ChEBI" id="CHEBI:58359"/>
        <dbReference type="ChEBI" id="CHEBI:58681"/>
        <dbReference type="EC" id="2.4.2.14"/>
    </reaction>
    <physiologicalReaction direction="right-to-left" evidence="10">
        <dbReference type="Rhea" id="RHEA:14907"/>
    </physiologicalReaction>
</comment>
<evidence type="ECO:0000256" key="1">
    <source>
        <dbReference type="ARBA" id="ARBA00005209"/>
    </source>
</evidence>
<keyword evidence="13" id="KW-0460">Magnesium</keyword>
<evidence type="ECO:0000256" key="7">
    <source>
        <dbReference type="ARBA" id="ARBA00022962"/>
    </source>
</evidence>
<dbReference type="InterPro" id="IPR029055">
    <property type="entry name" value="Ntn_hydrolases_N"/>
</dbReference>
<evidence type="ECO:0000256" key="12">
    <source>
        <dbReference type="PIRSR" id="PIRSR000485-1"/>
    </source>
</evidence>
<evidence type="ECO:0000256" key="5">
    <source>
        <dbReference type="ARBA" id="ARBA00022679"/>
    </source>
</evidence>
<feature type="active site" description="Nucleophile" evidence="12">
    <location>
        <position position="2"/>
    </location>
</feature>
<dbReference type="HAMAP" id="MF_01931">
    <property type="entry name" value="PurF"/>
    <property type="match status" value="1"/>
</dbReference>
<feature type="binding site" evidence="14">
    <location>
        <position position="482"/>
    </location>
    <ligand>
        <name>[4Fe-4S] cluster</name>
        <dbReference type="ChEBI" id="CHEBI:49883"/>
    </ligand>
</feature>
<dbReference type="EC" id="2.4.2.14" evidence="3 11"/>
<comment type="cofactor">
    <cofactor evidence="13">
        <name>Mg(2+)</name>
        <dbReference type="ChEBI" id="CHEBI:18420"/>
    </cofactor>
    <text evidence="13">Binds 1 Mg(2+) ion per subunit.</text>
</comment>
<dbReference type="PIRSF" id="PIRSF000485">
    <property type="entry name" value="Amd_phspho_trans"/>
    <property type="match status" value="1"/>
</dbReference>
<feature type="binding site" evidence="13">
    <location>
        <position position="384"/>
    </location>
    <ligand>
        <name>Mg(2+)</name>
        <dbReference type="ChEBI" id="CHEBI:18420"/>
    </ligand>
</feature>
<evidence type="ECO:0000313" key="16">
    <source>
        <dbReference type="Proteomes" id="UP000887566"/>
    </source>
</evidence>
<dbReference type="InterPro" id="IPR005854">
    <property type="entry name" value="PurF"/>
</dbReference>
<evidence type="ECO:0000256" key="3">
    <source>
        <dbReference type="ARBA" id="ARBA00011941"/>
    </source>
</evidence>
<feature type="binding site" evidence="14">
    <location>
        <position position="479"/>
    </location>
    <ligand>
        <name>[4Fe-4S] cluster</name>
        <dbReference type="ChEBI" id="CHEBI:49883"/>
    </ligand>
</feature>
<feature type="binding site" evidence="13">
    <location>
        <position position="385"/>
    </location>
    <ligand>
        <name>Mg(2+)</name>
        <dbReference type="ChEBI" id="CHEBI:18420"/>
    </ligand>
</feature>
<dbReference type="AlphaFoldDB" id="A0A914XIX5"/>
<evidence type="ECO:0000256" key="2">
    <source>
        <dbReference type="ARBA" id="ARBA00010138"/>
    </source>
</evidence>
<feature type="binding site" evidence="13">
    <location>
        <position position="322"/>
    </location>
    <ligand>
        <name>Mg(2+)</name>
        <dbReference type="ChEBI" id="CHEBI:18420"/>
    </ligand>
</feature>
<evidence type="ECO:0000256" key="4">
    <source>
        <dbReference type="ARBA" id="ARBA00022676"/>
    </source>
</evidence>
<keyword evidence="7" id="KW-0315">Glutamine amidotransferase</keyword>
<dbReference type="PROSITE" id="PS51278">
    <property type="entry name" value="GATASE_TYPE_2"/>
    <property type="match status" value="1"/>
</dbReference>
<dbReference type="WBParaSite" id="PSAMB.scaffold892size39221.g9424.t1">
    <property type="protein sequence ID" value="PSAMB.scaffold892size39221.g9424.t1"/>
    <property type="gene ID" value="PSAMB.scaffold892size39221.g9424"/>
</dbReference>
<evidence type="ECO:0000256" key="9">
    <source>
        <dbReference type="ARBA" id="ARBA00033776"/>
    </source>
</evidence>
<evidence type="ECO:0000256" key="14">
    <source>
        <dbReference type="PIRSR" id="PIRSR000485-3"/>
    </source>
</evidence>
<evidence type="ECO:0000313" key="17">
    <source>
        <dbReference type="WBParaSite" id="PSAMB.scaffold892size39221.g9424.t1"/>
    </source>
</evidence>
<dbReference type="GO" id="GO:0004044">
    <property type="term" value="F:amidophosphoribosyltransferase activity"/>
    <property type="evidence" value="ECO:0007669"/>
    <property type="project" value="UniProtKB-EC"/>
</dbReference>
<name>A0A914XIX5_9BILA</name>
<dbReference type="GO" id="GO:0006164">
    <property type="term" value="P:purine nucleotide biosynthetic process"/>
    <property type="evidence" value="ECO:0007669"/>
    <property type="project" value="UniProtKB-KW"/>
</dbReference>
<keyword evidence="16" id="KW-1185">Reference proteome</keyword>
<dbReference type="Pfam" id="PF00156">
    <property type="entry name" value="Pribosyltran"/>
    <property type="match status" value="1"/>
</dbReference>
<keyword evidence="6 11" id="KW-0658">Purine biosynthesis</keyword>
<keyword evidence="13" id="KW-0479">Metal-binding</keyword>
<proteinExistence type="inferred from homology"/>
<dbReference type="Pfam" id="PF13522">
    <property type="entry name" value="GATase_6"/>
    <property type="match status" value="1"/>
</dbReference>
<keyword evidence="4 11" id="KW-0328">Glycosyltransferase</keyword>
<protein>
    <recommendedName>
        <fullName evidence="8 11">Amidophosphoribosyltransferase</fullName>
        <shortName evidence="11">ATase</shortName>
        <ecNumber evidence="3 11">2.4.2.14</ecNumber>
    </recommendedName>
    <alternativeName>
        <fullName evidence="9 11">Glutamine phosphoribosylpyrophosphate amidotransferase</fullName>
    </alternativeName>
</protein>
<evidence type="ECO:0000256" key="8">
    <source>
        <dbReference type="ARBA" id="ARBA00033770"/>
    </source>
</evidence>
<dbReference type="InterPro" id="IPR000836">
    <property type="entry name" value="PRTase_dom"/>
</dbReference>
<dbReference type="SUPFAM" id="SSF53271">
    <property type="entry name" value="PRTase-like"/>
    <property type="match status" value="1"/>
</dbReference>
<comment type="pathway">
    <text evidence="1 11">Purine metabolism; IMP biosynthesis via de novo pathway; N(1)-(5-phospho-D-ribosyl)glycinamide from 5-phospho-alpha-D-ribose 1-diphosphate: step 1/2.</text>
</comment>
<dbReference type="GO" id="GO:0051536">
    <property type="term" value="F:iron-sulfur cluster binding"/>
    <property type="evidence" value="ECO:0007669"/>
    <property type="project" value="UniProtKB-KW"/>
</dbReference>
<comment type="cofactor">
    <cofactor evidence="14">
        <name>[4Fe-4S] cluster</name>
        <dbReference type="ChEBI" id="CHEBI:49883"/>
    </cofactor>
    <text evidence="14">Binds 1 [4Fe-4S] cluster per subunit.</text>
</comment>
<dbReference type="SUPFAM" id="SSF56235">
    <property type="entry name" value="N-terminal nucleophile aminohydrolases (Ntn hydrolases)"/>
    <property type="match status" value="1"/>
</dbReference>
<dbReference type="GO" id="GO:0009113">
    <property type="term" value="P:purine nucleobase biosynthetic process"/>
    <property type="evidence" value="ECO:0007669"/>
    <property type="project" value="InterPro"/>
</dbReference>
<accession>A0A914XIX5</accession>
<dbReference type="Gene3D" id="3.60.20.10">
    <property type="entry name" value="Glutamine Phosphoribosylpyrophosphate, subunit 1, domain 1"/>
    <property type="match status" value="1"/>
</dbReference>
<feature type="binding site" evidence="14">
    <location>
        <position position="421"/>
    </location>
    <ligand>
        <name>[4Fe-4S] cluster</name>
        <dbReference type="ChEBI" id="CHEBI:49883"/>
    </ligand>
</feature>
<dbReference type="InterPro" id="IPR029057">
    <property type="entry name" value="PRTase-like"/>
</dbReference>
<reference evidence="17" key="1">
    <citation type="submission" date="2022-11" db="UniProtKB">
        <authorList>
            <consortium name="WormBaseParasite"/>
        </authorList>
    </citation>
    <scope>IDENTIFICATION</scope>
</reference>
<dbReference type="Proteomes" id="UP000887566">
    <property type="component" value="Unplaced"/>
</dbReference>
<keyword evidence="14" id="KW-0408">Iron</keyword>
<dbReference type="Gene3D" id="3.40.50.2020">
    <property type="match status" value="1"/>
</dbReference>
<dbReference type="CDD" id="cd06223">
    <property type="entry name" value="PRTases_typeI"/>
    <property type="match status" value="1"/>
</dbReference>
<evidence type="ECO:0000256" key="6">
    <source>
        <dbReference type="ARBA" id="ARBA00022755"/>
    </source>
</evidence>